<accession>A0ABN9UC79</accession>
<feature type="non-terminal residue" evidence="2">
    <location>
        <position position="1200"/>
    </location>
</feature>
<dbReference type="Proteomes" id="UP001189429">
    <property type="component" value="Unassembled WGS sequence"/>
</dbReference>
<evidence type="ECO:0000313" key="3">
    <source>
        <dbReference type="Proteomes" id="UP001189429"/>
    </source>
</evidence>
<evidence type="ECO:0000259" key="1">
    <source>
        <dbReference type="Pfam" id="PF14216"/>
    </source>
</evidence>
<protein>
    <recommendedName>
        <fullName evidence="1">DUF4326 domain-containing protein</fullName>
    </recommendedName>
</protein>
<gene>
    <name evidence="2" type="ORF">PCOR1329_LOCUS47064</name>
</gene>
<dbReference type="Pfam" id="PF14216">
    <property type="entry name" value="DUF4326"/>
    <property type="match status" value="1"/>
</dbReference>
<comment type="caution">
    <text evidence="2">The sequence shown here is derived from an EMBL/GenBank/DDBJ whole genome shotgun (WGS) entry which is preliminary data.</text>
</comment>
<feature type="domain" description="DUF4326" evidence="1">
    <location>
        <begin position="327"/>
        <end position="403"/>
    </location>
</feature>
<sequence length="1200" mass="133605">MSGVEQQPGVIKRCIRRGKTTAATQLELDWLNSIIESLNFHYTLHWGRTPQGPPSAVQDLALSNLLFEVRVFLDQCRGLVPELDWGQELVSAAAAYDGEEIYPAEPLEFARLEACCAVAAADGTEGWLRQALLDPRIVLKGPSEIGELLPTPKVWASDEEWEVIAGELLQRGILKPIEYANIAEVNGRKVLGSIFGVRRSGRQRGSGPQRLVMNIIPSNALQRPIEGEMPVLPQSDKWKTLKLRSGEVLLWSSDDLKCRFYVYGLGEAWLPYMAICKPVRRATAGLAGSGVVYVSSAVVPMGSAPQPRDVGFEPVRGWVDEEAADGGPVVYIGRGWRRRGLAPSRWGEPYRVGPQRSRHQAVAEFARYLDEEPSLLAELDSLSGTSLACHCRPSQVCHGDAIIKKWRWRFLEPAVWRASQVFIDNLDVLGVAEWWRAVQLKRGGLGDAAPLARARYEAQGVPRSEAKSVVRELQTVSLGEAIDGELGAIGPPKEFVLRLVSLTLETVSREKVTQKWMQILAGRWVRCLLFRREAMMSFAHLWRLLVRPQNPVGGRVAVSDASLHRGAVCLGVRLRPEGEAAARAARKRQRISFSDEVVLLSLFDGVGGARRALDLVGLIPALFVASETDVEARRVTGCTWPDVLEVRGARTFGYAEAVAIRDRASHANWALLVAGPAGSPCADLAGINVQRVGRVRDLLLEVLGQWCSVFELVENVASMDVEPRELMTEHLGFPPIRVDAADVSHCRRDRFYWIDPAMVCAWQCKVQQCDSCEQVAIPGGPGEPARWLAPGLGWHGDADPTFRLPTFLRCDPRRAPGQFPSGVHRCTEAELQRWRDHEYCYAPCQFTGVNCIQVEDNSFSSRKLEPRALEQKRCALLGNSFQCATVAWVVAHWAVKPGYLQRAPAIAEMRETGGGATIEDRDVELSSSDAGVGALVRQHELEDLSAAADPSVAIVEEMARRAEPRGSDIRLDIFEATRPDLWPRRLIGVGRWSWKPAVIWHWRRPSHIADLEARATLQALRKRFRVSRHRRTRVFLPPYGLAGSEAATKGSGGPLRRALVQPRTMMVYLRAAQQFSELRMGRNLSWSAASNGTEFLDMLVAEWFEWLWLEGHPQGTAGSALSAVQSFLQRKRILPASRRLFKAWQRLELPQRAPPLPRTVVVSVAALARRWQRNDVAVLLIISFAAFLRTSEALTLRRWQ</sequence>
<dbReference type="Gene3D" id="3.40.50.150">
    <property type="entry name" value="Vaccinia Virus protein VP39"/>
    <property type="match status" value="1"/>
</dbReference>
<evidence type="ECO:0000313" key="2">
    <source>
        <dbReference type="EMBL" id="CAK0856784.1"/>
    </source>
</evidence>
<dbReference type="EMBL" id="CAUYUJ010015666">
    <property type="protein sequence ID" value="CAK0856784.1"/>
    <property type="molecule type" value="Genomic_DNA"/>
</dbReference>
<dbReference type="InterPro" id="IPR025475">
    <property type="entry name" value="DUF4326"/>
</dbReference>
<organism evidence="2 3">
    <name type="scientific">Prorocentrum cordatum</name>
    <dbReference type="NCBI Taxonomy" id="2364126"/>
    <lineage>
        <taxon>Eukaryota</taxon>
        <taxon>Sar</taxon>
        <taxon>Alveolata</taxon>
        <taxon>Dinophyceae</taxon>
        <taxon>Prorocentrales</taxon>
        <taxon>Prorocentraceae</taxon>
        <taxon>Prorocentrum</taxon>
    </lineage>
</organism>
<name>A0ABN9UC79_9DINO</name>
<dbReference type="InterPro" id="IPR029063">
    <property type="entry name" value="SAM-dependent_MTases_sf"/>
</dbReference>
<reference evidence="2" key="1">
    <citation type="submission" date="2023-10" db="EMBL/GenBank/DDBJ databases">
        <authorList>
            <person name="Chen Y."/>
            <person name="Shah S."/>
            <person name="Dougan E. K."/>
            <person name="Thang M."/>
            <person name="Chan C."/>
        </authorList>
    </citation>
    <scope>NUCLEOTIDE SEQUENCE [LARGE SCALE GENOMIC DNA]</scope>
</reference>
<proteinExistence type="predicted"/>
<keyword evidence="3" id="KW-1185">Reference proteome</keyword>